<reference evidence="2" key="1">
    <citation type="submission" date="2021-01" db="EMBL/GenBank/DDBJ databases">
        <authorList>
            <person name="Corre E."/>
            <person name="Pelletier E."/>
            <person name="Niang G."/>
            <person name="Scheremetjew M."/>
            <person name="Finn R."/>
            <person name="Kale V."/>
            <person name="Holt S."/>
            <person name="Cochrane G."/>
            <person name="Meng A."/>
            <person name="Brown T."/>
            <person name="Cohen L."/>
        </authorList>
    </citation>
    <scope>NUCLEOTIDE SEQUENCE</scope>
    <source>
        <strain evidence="2">CCMP1594</strain>
    </source>
</reference>
<dbReference type="AlphaFoldDB" id="A0A7S4LGG6"/>
<sequence length="128" mass="13877">MLGGDAQYGMQSNPFPHFHTHLTKAATFNPERHSAFQALSVCPSPLCGLAPGVRALSSLCQSRRSQWAKKGWCLPKKPPRWYLPEERVQPNGRVTARVPRAAAKLVETVTGTGRGTECPSPGLPGSSR</sequence>
<proteinExistence type="predicted"/>
<evidence type="ECO:0000313" key="2">
    <source>
        <dbReference type="EMBL" id="CAE0827895.1"/>
    </source>
</evidence>
<organism evidence="2">
    <name type="scientific">Eutreptiella gymnastica</name>
    <dbReference type="NCBI Taxonomy" id="73025"/>
    <lineage>
        <taxon>Eukaryota</taxon>
        <taxon>Discoba</taxon>
        <taxon>Euglenozoa</taxon>
        <taxon>Euglenida</taxon>
        <taxon>Spirocuta</taxon>
        <taxon>Euglenophyceae</taxon>
        <taxon>Eutreptiales</taxon>
        <taxon>Eutreptiaceae</taxon>
        <taxon>Eutreptiella</taxon>
    </lineage>
</organism>
<feature type="compositionally biased region" description="Low complexity" evidence="1">
    <location>
        <begin position="108"/>
        <end position="117"/>
    </location>
</feature>
<accession>A0A7S4LGG6</accession>
<feature type="region of interest" description="Disordered" evidence="1">
    <location>
        <begin position="108"/>
        <end position="128"/>
    </location>
</feature>
<gene>
    <name evidence="2" type="ORF">EGYM00163_LOCUS39157</name>
</gene>
<dbReference type="EMBL" id="HBJA01113388">
    <property type="protein sequence ID" value="CAE0827895.1"/>
    <property type="molecule type" value="Transcribed_RNA"/>
</dbReference>
<evidence type="ECO:0000256" key="1">
    <source>
        <dbReference type="SAM" id="MobiDB-lite"/>
    </source>
</evidence>
<protein>
    <submittedName>
        <fullName evidence="2">Uncharacterized protein</fullName>
    </submittedName>
</protein>
<name>A0A7S4LGG6_9EUGL</name>